<dbReference type="SMART" id="SM00331">
    <property type="entry name" value="PP2C_SIG"/>
    <property type="match status" value="1"/>
</dbReference>
<keyword evidence="6" id="KW-1133">Transmembrane helix</keyword>
<gene>
    <name evidence="9" type="ORF">C9I99_13725</name>
</gene>
<dbReference type="CDD" id="cd00143">
    <property type="entry name" value="PP2Cc"/>
    <property type="match status" value="1"/>
</dbReference>
<dbReference type="Pfam" id="PF13672">
    <property type="entry name" value="PP2C_2"/>
    <property type="match status" value="1"/>
</dbReference>
<evidence type="ECO:0000256" key="1">
    <source>
        <dbReference type="ARBA" id="ARBA00022527"/>
    </source>
</evidence>
<dbReference type="InterPro" id="IPR000719">
    <property type="entry name" value="Prot_kinase_dom"/>
</dbReference>
<sequence length="610" mass="69896">MHPKVTADLKRENHQQVKETNTLQLDIGGCSVAGRKSSNQDAFAVYQPKRRDERLHKGIVACLADGVSCSDQGQKASQLCVTQFIEEYYATPKTWGVKQSAGKVLNALNQWLFNQGSQSELQHNGMVTTFCAVIIKSNTAYIMHVGDTRVYLYRDQALIQLTQDHRRHQYGQQYFLTRSLGMDSHIEVDFQQLRVEQGDRLLMVTDGVHEWLGEAEIQHHLSSAALSPSALPAEQQLTQLVDAALEAGSQDNASGLLLEVTSLPTLTMDEYIEELTRRAIPPVMVEGNRIDQYRILRVLHSGPRSHIYLAVSEFDNKRYVLKMPSMNFAEDYVYLQGFVREGWIGEQVSHHRIMKIYPFSRHSSFLYHVCEWIEGKSLRQWMEDNPFPDLEKVRVMTEEIIKSVRVLQRHRLIHRDIKPENLIVNQFDQIIIIDFGSVHSENFDELNTLVTETLPVGDIKYLSPEGLLGEEVTMRSDMYSISIIIYEMLTGYFPYSFPTTFFSPLAPKSSERSKSSTSLNQWPQYIPLGNYRDDLPSWLDVVLRKGCFPQASQRYEALSEIVSDIYHPSSQVIKQASKRPLKSKSPVKFWKVMSLCLFFVVLVQLFIMVG</sequence>
<dbReference type="SMART" id="SM00220">
    <property type="entry name" value="S_TKc"/>
    <property type="match status" value="1"/>
</dbReference>
<dbReference type="InterPro" id="IPR001932">
    <property type="entry name" value="PPM-type_phosphatase-like_dom"/>
</dbReference>
<proteinExistence type="predicted"/>
<accession>A0A2T3IY08</accession>
<dbReference type="PROSITE" id="PS50011">
    <property type="entry name" value="PROTEIN_KINASE_DOM"/>
    <property type="match status" value="1"/>
</dbReference>
<dbReference type="Proteomes" id="UP000241222">
    <property type="component" value="Unassembled WGS sequence"/>
</dbReference>
<dbReference type="AlphaFoldDB" id="A0A2T3IY08"/>
<evidence type="ECO:0000259" key="7">
    <source>
        <dbReference type="PROSITE" id="PS50011"/>
    </source>
</evidence>
<dbReference type="Gene3D" id="1.10.510.10">
    <property type="entry name" value="Transferase(Phosphotransferase) domain 1"/>
    <property type="match status" value="1"/>
</dbReference>
<dbReference type="SUPFAM" id="SSF56112">
    <property type="entry name" value="Protein kinase-like (PK-like)"/>
    <property type="match status" value="1"/>
</dbReference>
<dbReference type="InterPro" id="IPR011009">
    <property type="entry name" value="Kinase-like_dom_sf"/>
</dbReference>
<evidence type="ECO:0000256" key="4">
    <source>
        <dbReference type="ARBA" id="ARBA00022777"/>
    </source>
</evidence>
<evidence type="ECO:0000313" key="9">
    <source>
        <dbReference type="EMBL" id="PSU33424.1"/>
    </source>
</evidence>
<evidence type="ECO:0000256" key="3">
    <source>
        <dbReference type="ARBA" id="ARBA00022741"/>
    </source>
</evidence>
<dbReference type="InterPro" id="IPR036457">
    <property type="entry name" value="PPM-type-like_dom_sf"/>
</dbReference>
<dbReference type="GO" id="GO:0005524">
    <property type="term" value="F:ATP binding"/>
    <property type="evidence" value="ECO:0007669"/>
    <property type="project" value="UniProtKB-KW"/>
</dbReference>
<dbReference type="InterPro" id="IPR008271">
    <property type="entry name" value="Ser/Thr_kinase_AS"/>
</dbReference>
<keyword evidence="6" id="KW-0472">Membrane</keyword>
<evidence type="ECO:0000259" key="8">
    <source>
        <dbReference type="PROSITE" id="PS51746"/>
    </source>
</evidence>
<feature type="domain" description="Protein kinase" evidence="7">
    <location>
        <begin position="293"/>
        <end position="570"/>
    </location>
</feature>
<protein>
    <submittedName>
        <fullName evidence="9">Serine/threonine protein kinase</fullName>
    </submittedName>
</protein>
<evidence type="ECO:0000256" key="2">
    <source>
        <dbReference type="ARBA" id="ARBA00022679"/>
    </source>
</evidence>
<organism evidence="9 10">
    <name type="scientific">Photobacterium lutimaris</name>
    <dbReference type="NCBI Taxonomy" id="388278"/>
    <lineage>
        <taxon>Bacteria</taxon>
        <taxon>Pseudomonadati</taxon>
        <taxon>Pseudomonadota</taxon>
        <taxon>Gammaproteobacteria</taxon>
        <taxon>Vibrionales</taxon>
        <taxon>Vibrionaceae</taxon>
        <taxon>Photobacterium</taxon>
    </lineage>
</organism>
<dbReference type="OrthoDB" id="9801841at2"/>
<dbReference type="EMBL" id="PYMH01000006">
    <property type="protein sequence ID" value="PSU33424.1"/>
    <property type="molecule type" value="Genomic_DNA"/>
</dbReference>
<keyword evidence="6" id="KW-0812">Transmembrane</keyword>
<dbReference type="Pfam" id="PF00069">
    <property type="entry name" value="Pkinase"/>
    <property type="match status" value="1"/>
</dbReference>
<dbReference type="PROSITE" id="PS00108">
    <property type="entry name" value="PROTEIN_KINASE_ST"/>
    <property type="match status" value="1"/>
</dbReference>
<dbReference type="Gene3D" id="3.60.40.10">
    <property type="entry name" value="PPM-type phosphatase domain"/>
    <property type="match status" value="1"/>
</dbReference>
<keyword evidence="2" id="KW-0808">Transferase</keyword>
<comment type="caution">
    <text evidence="9">The sequence shown here is derived from an EMBL/GenBank/DDBJ whole genome shotgun (WGS) entry which is preliminary data.</text>
</comment>
<feature type="transmembrane region" description="Helical" evidence="6">
    <location>
        <begin position="589"/>
        <end position="609"/>
    </location>
</feature>
<dbReference type="GO" id="GO:0004674">
    <property type="term" value="F:protein serine/threonine kinase activity"/>
    <property type="evidence" value="ECO:0007669"/>
    <property type="project" value="UniProtKB-KW"/>
</dbReference>
<dbReference type="PANTHER" id="PTHR24351">
    <property type="entry name" value="RIBOSOMAL PROTEIN S6 KINASE"/>
    <property type="match status" value="1"/>
</dbReference>
<name>A0A2T3IY08_9GAMM</name>
<dbReference type="SUPFAM" id="SSF81606">
    <property type="entry name" value="PP2C-like"/>
    <property type="match status" value="1"/>
</dbReference>
<dbReference type="CDD" id="cd14014">
    <property type="entry name" value="STKc_PknB_like"/>
    <property type="match status" value="1"/>
</dbReference>
<keyword evidence="3" id="KW-0547">Nucleotide-binding</keyword>
<dbReference type="PROSITE" id="PS51746">
    <property type="entry name" value="PPM_2"/>
    <property type="match status" value="1"/>
</dbReference>
<dbReference type="SMART" id="SM00332">
    <property type="entry name" value="PP2Cc"/>
    <property type="match status" value="1"/>
</dbReference>
<reference evidence="9 10" key="1">
    <citation type="submission" date="2018-03" db="EMBL/GenBank/DDBJ databases">
        <title>Whole genome sequencing of Histamine producing bacteria.</title>
        <authorList>
            <person name="Butler K."/>
        </authorList>
    </citation>
    <scope>NUCLEOTIDE SEQUENCE [LARGE SCALE GENOMIC DNA]</scope>
    <source>
        <strain evidence="9 10">JCM 13586</strain>
    </source>
</reference>
<evidence type="ECO:0000256" key="6">
    <source>
        <dbReference type="SAM" id="Phobius"/>
    </source>
</evidence>
<keyword evidence="5" id="KW-0067">ATP-binding</keyword>
<keyword evidence="1 9" id="KW-0723">Serine/threonine-protein kinase</keyword>
<keyword evidence="10" id="KW-1185">Reference proteome</keyword>
<feature type="domain" description="PPM-type phosphatase" evidence="8">
    <location>
        <begin position="26"/>
        <end position="260"/>
    </location>
</feature>
<evidence type="ECO:0000256" key="5">
    <source>
        <dbReference type="ARBA" id="ARBA00022840"/>
    </source>
</evidence>
<evidence type="ECO:0000313" key="10">
    <source>
        <dbReference type="Proteomes" id="UP000241222"/>
    </source>
</evidence>
<keyword evidence="4 9" id="KW-0418">Kinase</keyword>